<comment type="caution">
    <text evidence="7">The sequence shown here is derived from an EMBL/GenBank/DDBJ whole genome shotgun (WGS) entry which is preliminary data.</text>
</comment>
<evidence type="ECO:0000256" key="2">
    <source>
        <dbReference type="ARBA" id="ARBA00022692"/>
    </source>
</evidence>
<dbReference type="PRINTS" id="PR00237">
    <property type="entry name" value="GPCRRHODOPSN"/>
</dbReference>
<proteinExistence type="predicted"/>
<dbReference type="Proteomes" id="UP000663864">
    <property type="component" value="Unassembled WGS sequence"/>
</dbReference>
<gene>
    <name evidence="7" type="ORF">ZHD862_LOCUS37606</name>
</gene>
<organism evidence="7 8">
    <name type="scientific">Rotaria sordida</name>
    <dbReference type="NCBI Taxonomy" id="392033"/>
    <lineage>
        <taxon>Eukaryota</taxon>
        <taxon>Metazoa</taxon>
        <taxon>Spiralia</taxon>
        <taxon>Gnathifera</taxon>
        <taxon>Rotifera</taxon>
        <taxon>Eurotatoria</taxon>
        <taxon>Bdelloidea</taxon>
        <taxon>Philodinida</taxon>
        <taxon>Philodinidae</taxon>
        <taxon>Rotaria</taxon>
    </lineage>
</organism>
<dbReference type="SUPFAM" id="SSF81321">
    <property type="entry name" value="Family A G protein-coupled receptor-like"/>
    <property type="match status" value="1"/>
</dbReference>
<evidence type="ECO:0000313" key="8">
    <source>
        <dbReference type="Proteomes" id="UP000663864"/>
    </source>
</evidence>
<keyword evidence="2 5" id="KW-0812">Transmembrane</keyword>
<name>A0A815TL58_9BILA</name>
<dbReference type="Gene3D" id="1.20.1070.10">
    <property type="entry name" value="Rhodopsin 7-helix transmembrane proteins"/>
    <property type="match status" value="1"/>
</dbReference>
<dbReference type="InterPro" id="IPR000276">
    <property type="entry name" value="GPCR_Rhodpsn"/>
</dbReference>
<dbReference type="PROSITE" id="PS50262">
    <property type="entry name" value="G_PROTEIN_RECEP_F1_2"/>
    <property type="match status" value="1"/>
</dbReference>
<comment type="subcellular location">
    <subcellularLocation>
        <location evidence="1">Membrane</location>
    </subcellularLocation>
</comment>
<dbReference type="GO" id="GO:0004930">
    <property type="term" value="F:G protein-coupled receptor activity"/>
    <property type="evidence" value="ECO:0007669"/>
    <property type="project" value="InterPro"/>
</dbReference>
<dbReference type="InterPro" id="IPR017452">
    <property type="entry name" value="GPCR_Rhodpsn_7TM"/>
</dbReference>
<protein>
    <recommendedName>
        <fullName evidence="6">G-protein coupled receptors family 1 profile domain-containing protein</fullName>
    </recommendedName>
</protein>
<dbReference type="EMBL" id="CAJNOT010007309">
    <property type="protein sequence ID" value="CAF1504494.1"/>
    <property type="molecule type" value="Genomic_DNA"/>
</dbReference>
<evidence type="ECO:0000256" key="4">
    <source>
        <dbReference type="ARBA" id="ARBA00023136"/>
    </source>
</evidence>
<dbReference type="InterPro" id="IPR052954">
    <property type="entry name" value="GPCR-Ligand_Int"/>
</dbReference>
<feature type="transmembrane region" description="Helical" evidence="5">
    <location>
        <begin position="140"/>
        <end position="164"/>
    </location>
</feature>
<accession>A0A815TL58</accession>
<evidence type="ECO:0000256" key="3">
    <source>
        <dbReference type="ARBA" id="ARBA00022989"/>
    </source>
</evidence>
<feature type="domain" description="G-protein coupled receptors family 1 profile" evidence="6">
    <location>
        <begin position="36"/>
        <end position="293"/>
    </location>
</feature>
<evidence type="ECO:0000259" key="6">
    <source>
        <dbReference type="PROSITE" id="PS50262"/>
    </source>
</evidence>
<feature type="transmembrane region" description="Helical" evidence="5">
    <location>
        <begin position="24"/>
        <end position="44"/>
    </location>
</feature>
<feature type="transmembrane region" description="Helical" evidence="5">
    <location>
        <begin position="56"/>
        <end position="79"/>
    </location>
</feature>
<feature type="transmembrane region" description="Helical" evidence="5">
    <location>
        <begin position="99"/>
        <end position="120"/>
    </location>
</feature>
<reference evidence="7" key="1">
    <citation type="submission" date="2021-02" db="EMBL/GenBank/DDBJ databases">
        <authorList>
            <person name="Nowell W R."/>
        </authorList>
    </citation>
    <scope>NUCLEOTIDE SEQUENCE</scope>
</reference>
<evidence type="ECO:0000313" key="7">
    <source>
        <dbReference type="EMBL" id="CAF1504494.1"/>
    </source>
</evidence>
<dbReference type="AlphaFoldDB" id="A0A815TL58"/>
<keyword evidence="3 5" id="KW-1133">Transmembrane helix</keyword>
<sequence>MNATLDDDIIIIYLSNIGLYLMRYVLMIIIILGLVGNFFNILVFHQPTFRSNPCSFYLITAAYVNIIWIMTSPLSRILATFQLDLSENISIICKIRRSLSYTFSSLSMISIAFGTVDRFIINSSQIEYRQLSSLHNAHRLMIITAFICWLIFVDMIYCLDVIVTPPSIACTINTRRICDLYNEIARLIVLVFIPSMLILIFGYGTIQHVKTSRRMSRLEGNTIHRIDRHLTQMVIGEISLIMISYIPNTIQRIYLVLTLDIEKNPLRLRIEILSGEVTFLMTTFQSSLSFYIYATMGGTLFRQTFKKLL</sequence>
<evidence type="ECO:0000256" key="5">
    <source>
        <dbReference type="SAM" id="Phobius"/>
    </source>
</evidence>
<feature type="transmembrane region" description="Helical" evidence="5">
    <location>
        <begin position="184"/>
        <end position="206"/>
    </location>
</feature>
<dbReference type="GO" id="GO:0016020">
    <property type="term" value="C:membrane"/>
    <property type="evidence" value="ECO:0007669"/>
    <property type="project" value="UniProtKB-SubCell"/>
</dbReference>
<dbReference type="PANTHER" id="PTHR46641:SF18">
    <property type="entry name" value="G-PROTEIN COUPLED RECEPTORS FAMILY 1 PROFILE DOMAIN-CONTAINING PROTEIN"/>
    <property type="match status" value="1"/>
</dbReference>
<dbReference type="PANTHER" id="PTHR46641">
    <property type="entry name" value="FMRFAMIDE RECEPTOR-RELATED"/>
    <property type="match status" value="1"/>
</dbReference>
<keyword evidence="4 5" id="KW-0472">Membrane</keyword>
<feature type="transmembrane region" description="Helical" evidence="5">
    <location>
        <begin position="277"/>
        <end position="301"/>
    </location>
</feature>
<evidence type="ECO:0000256" key="1">
    <source>
        <dbReference type="ARBA" id="ARBA00004370"/>
    </source>
</evidence>